<dbReference type="Proteomes" id="UP000186817">
    <property type="component" value="Unassembled WGS sequence"/>
</dbReference>
<dbReference type="PROSITE" id="PS50053">
    <property type="entry name" value="UBIQUITIN_2"/>
    <property type="match status" value="1"/>
</dbReference>
<dbReference type="Pfam" id="PF00240">
    <property type="entry name" value="ubiquitin"/>
    <property type="match status" value="1"/>
</dbReference>
<dbReference type="OrthoDB" id="5370059at2759"/>
<organism evidence="2 3">
    <name type="scientific">Symbiodinium microadriaticum</name>
    <name type="common">Dinoflagellate</name>
    <name type="synonym">Zooxanthella microadriatica</name>
    <dbReference type="NCBI Taxonomy" id="2951"/>
    <lineage>
        <taxon>Eukaryota</taxon>
        <taxon>Sar</taxon>
        <taxon>Alveolata</taxon>
        <taxon>Dinophyceae</taxon>
        <taxon>Suessiales</taxon>
        <taxon>Symbiodiniaceae</taxon>
        <taxon>Symbiodinium</taxon>
    </lineage>
</organism>
<accession>A0A1Q9CXR3</accession>
<dbReference type="SUPFAM" id="SSF50985">
    <property type="entry name" value="RCC1/BLIP-II"/>
    <property type="match status" value="1"/>
</dbReference>
<dbReference type="InterPro" id="IPR029071">
    <property type="entry name" value="Ubiquitin-like_domsf"/>
</dbReference>
<dbReference type="InterPro" id="IPR051553">
    <property type="entry name" value="Ran_GTPase-activating"/>
</dbReference>
<feature type="domain" description="Ubiquitin-like" evidence="1">
    <location>
        <begin position="191"/>
        <end position="263"/>
    </location>
</feature>
<reference evidence="2 3" key="1">
    <citation type="submission" date="2016-02" db="EMBL/GenBank/DDBJ databases">
        <title>Genome analysis of coral dinoflagellate symbionts highlights evolutionary adaptations to a symbiotic lifestyle.</title>
        <authorList>
            <person name="Aranda M."/>
            <person name="Li Y."/>
            <person name="Liew Y.J."/>
            <person name="Baumgarten S."/>
            <person name="Simakov O."/>
            <person name="Wilson M."/>
            <person name="Piel J."/>
            <person name="Ashoor H."/>
            <person name="Bougouffa S."/>
            <person name="Bajic V.B."/>
            <person name="Ryu T."/>
            <person name="Ravasi T."/>
            <person name="Bayer T."/>
            <person name="Micklem G."/>
            <person name="Kim H."/>
            <person name="Bhak J."/>
            <person name="Lajeunesse T.C."/>
            <person name="Voolstra C.R."/>
        </authorList>
    </citation>
    <scope>NUCLEOTIDE SEQUENCE [LARGE SCALE GENOMIC DNA]</scope>
    <source>
        <strain evidence="2 3">CCMP2467</strain>
    </source>
</reference>
<sequence length="556" mass="58607">MCRREPLCKLLTQANSLDSVYASDDAGHLLLFQMRNDASAGLVRSYASSEIMGSAIYSFASMSDDWALLFCRDHTIRLTSLQRGVLKVEQKMSPGLVRSYASSEIMGSAIYSFASMSDDWALLFCRDHTIRLTSLQRGVLKVEQKMSPGLACGSENGELLFWTSKDGKAVVPPAVPQVLRQVTTLRVSMSVFVNVHLLSGKLASMEVKADASVESLKHRAQSALVVPGRGRLLNSSGEVLDGAQTITEARLMSGDVLTLHVNQVQLKATRRGGVSSAFAALLGDGSVVTWGSADYGGDSGAVQDQLRDVQQIQATNAAFAAILRDGSVVTWGRPDMGGDSGAVEDQLRDVQQIQASGGAFAAILGDGSVITWGGADYGGDSRAVQDQLHDVPQIQASVGAFAAILGDGSVVTWGSADYGGDSGAVQDQLRDVQQIQASSWAFAAILGDGSVVTWGRADYGGDIGAVQDQLRDVQRIQASTWAFAAILGDGSVVTWGMPDAGGDNSAVQHQLRDVQQIQASGGAFAALLGDGSVITWGRAEAGGDNSAVQDQLRDVQ</sequence>
<evidence type="ECO:0000259" key="1">
    <source>
        <dbReference type="PROSITE" id="PS50053"/>
    </source>
</evidence>
<dbReference type="Gene3D" id="2.130.10.30">
    <property type="entry name" value="Regulator of chromosome condensation 1/beta-lactamase-inhibitor protein II"/>
    <property type="match status" value="2"/>
</dbReference>
<dbReference type="EMBL" id="LSRX01000846">
    <property type="protein sequence ID" value="OLP87707.1"/>
    <property type="molecule type" value="Genomic_DNA"/>
</dbReference>
<dbReference type="InterPro" id="IPR009091">
    <property type="entry name" value="RCC1/BLIP-II"/>
</dbReference>
<proteinExistence type="predicted"/>
<dbReference type="PANTHER" id="PTHR45982">
    <property type="entry name" value="REGULATOR OF CHROMOSOME CONDENSATION"/>
    <property type="match status" value="1"/>
</dbReference>
<dbReference type="InterPro" id="IPR036322">
    <property type="entry name" value="WD40_repeat_dom_sf"/>
</dbReference>
<evidence type="ECO:0000313" key="2">
    <source>
        <dbReference type="EMBL" id="OLP87707.1"/>
    </source>
</evidence>
<keyword evidence="3" id="KW-1185">Reference proteome</keyword>
<dbReference type="SUPFAM" id="SSF54236">
    <property type="entry name" value="Ubiquitin-like"/>
    <property type="match status" value="1"/>
</dbReference>
<protein>
    <recommendedName>
        <fullName evidence="1">Ubiquitin-like domain-containing protein</fullName>
    </recommendedName>
</protein>
<dbReference type="PANTHER" id="PTHR45982:SF1">
    <property type="entry name" value="REGULATOR OF CHROMOSOME CONDENSATION"/>
    <property type="match status" value="1"/>
</dbReference>
<dbReference type="AlphaFoldDB" id="A0A1Q9CXR3"/>
<comment type="caution">
    <text evidence="2">The sequence shown here is derived from an EMBL/GenBank/DDBJ whole genome shotgun (WGS) entry which is preliminary data.</text>
</comment>
<evidence type="ECO:0000313" key="3">
    <source>
        <dbReference type="Proteomes" id="UP000186817"/>
    </source>
</evidence>
<name>A0A1Q9CXR3_SYMMI</name>
<gene>
    <name evidence="2" type="ORF">AK812_SmicGene31039</name>
</gene>
<dbReference type="CDD" id="cd17039">
    <property type="entry name" value="Ubl_ubiquitin_like"/>
    <property type="match status" value="1"/>
</dbReference>
<dbReference type="SUPFAM" id="SSF50978">
    <property type="entry name" value="WD40 repeat-like"/>
    <property type="match status" value="1"/>
</dbReference>
<dbReference type="InterPro" id="IPR000626">
    <property type="entry name" value="Ubiquitin-like_dom"/>
</dbReference>